<accession>A0ABS1CIK4</accession>
<feature type="modified residue" description="4-aspartylphosphate" evidence="5">
    <location>
        <position position="80"/>
    </location>
</feature>
<dbReference type="InterPro" id="IPR016032">
    <property type="entry name" value="Sig_transdc_resp-reg_C-effctor"/>
</dbReference>
<dbReference type="Proteomes" id="UP000748752">
    <property type="component" value="Unassembled WGS sequence"/>
</dbReference>
<dbReference type="InterPro" id="IPR001789">
    <property type="entry name" value="Sig_transdc_resp-reg_receiver"/>
</dbReference>
<keyword evidence="2" id="KW-0805">Transcription regulation</keyword>
<feature type="region of interest" description="Disordered" evidence="6">
    <location>
        <begin position="1"/>
        <end position="21"/>
    </location>
</feature>
<evidence type="ECO:0000256" key="1">
    <source>
        <dbReference type="ARBA" id="ARBA00022553"/>
    </source>
</evidence>
<evidence type="ECO:0000313" key="9">
    <source>
        <dbReference type="EMBL" id="MBK1631329.1"/>
    </source>
</evidence>
<dbReference type="Gene3D" id="3.40.50.2300">
    <property type="match status" value="1"/>
</dbReference>
<dbReference type="PROSITE" id="PS00622">
    <property type="entry name" value="HTH_LUXR_1"/>
    <property type="match status" value="1"/>
</dbReference>
<name>A0ABS1CIK4_9GAMM</name>
<feature type="domain" description="Response regulatory" evidence="8">
    <location>
        <begin position="29"/>
        <end position="145"/>
    </location>
</feature>
<dbReference type="SUPFAM" id="SSF46894">
    <property type="entry name" value="C-terminal effector domain of the bipartite response regulators"/>
    <property type="match status" value="1"/>
</dbReference>
<evidence type="ECO:0000259" key="7">
    <source>
        <dbReference type="PROSITE" id="PS50043"/>
    </source>
</evidence>
<evidence type="ECO:0000259" key="8">
    <source>
        <dbReference type="PROSITE" id="PS50110"/>
    </source>
</evidence>
<organism evidence="9 10">
    <name type="scientific">Thiohalocapsa halophila</name>
    <dbReference type="NCBI Taxonomy" id="69359"/>
    <lineage>
        <taxon>Bacteria</taxon>
        <taxon>Pseudomonadati</taxon>
        <taxon>Pseudomonadota</taxon>
        <taxon>Gammaproteobacteria</taxon>
        <taxon>Chromatiales</taxon>
        <taxon>Chromatiaceae</taxon>
        <taxon>Thiohalocapsa</taxon>
    </lineage>
</organism>
<evidence type="ECO:0000313" key="10">
    <source>
        <dbReference type="Proteomes" id="UP000748752"/>
    </source>
</evidence>
<feature type="domain" description="HTH luxR-type" evidence="7">
    <location>
        <begin position="175"/>
        <end position="240"/>
    </location>
</feature>
<dbReference type="RefSeq" id="WP_200237376.1">
    <property type="nucleotide sequence ID" value="NZ_NRRV01000024.1"/>
</dbReference>
<dbReference type="InterPro" id="IPR039420">
    <property type="entry name" value="WalR-like"/>
</dbReference>
<protein>
    <recommendedName>
        <fullName evidence="11">Response regulator transcription factor</fullName>
    </recommendedName>
</protein>
<dbReference type="PANTHER" id="PTHR43214">
    <property type="entry name" value="TWO-COMPONENT RESPONSE REGULATOR"/>
    <property type="match status" value="1"/>
</dbReference>
<dbReference type="Pfam" id="PF00196">
    <property type="entry name" value="GerE"/>
    <property type="match status" value="1"/>
</dbReference>
<comment type="caution">
    <text evidence="9">The sequence shown here is derived from an EMBL/GenBank/DDBJ whole genome shotgun (WGS) entry which is preliminary data.</text>
</comment>
<evidence type="ECO:0000256" key="4">
    <source>
        <dbReference type="ARBA" id="ARBA00023163"/>
    </source>
</evidence>
<dbReference type="SMART" id="SM00421">
    <property type="entry name" value="HTH_LUXR"/>
    <property type="match status" value="1"/>
</dbReference>
<keyword evidence="3" id="KW-0238">DNA-binding</keyword>
<evidence type="ECO:0000256" key="6">
    <source>
        <dbReference type="SAM" id="MobiDB-lite"/>
    </source>
</evidence>
<dbReference type="CDD" id="cd17535">
    <property type="entry name" value="REC_NarL-like"/>
    <property type="match status" value="1"/>
</dbReference>
<evidence type="ECO:0000256" key="5">
    <source>
        <dbReference type="PROSITE-ProRule" id="PRU00169"/>
    </source>
</evidence>
<dbReference type="InterPro" id="IPR011006">
    <property type="entry name" value="CheY-like_superfamily"/>
</dbReference>
<reference evidence="9 10" key="1">
    <citation type="journal article" date="2020" name="Microorganisms">
        <title>Osmotic Adaptation and Compatible Solute Biosynthesis of Phototrophic Bacteria as Revealed from Genome Analyses.</title>
        <authorList>
            <person name="Imhoff J.F."/>
            <person name="Rahn T."/>
            <person name="Kunzel S."/>
            <person name="Keller A."/>
            <person name="Neulinger S.C."/>
        </authorList>
    </citation>
    <scope>NUCLEOTIDE SEQUENCE [LARGE SCALE GENOMIC DNA]</scope>
    <source>
        <strain evidence="9 10">DSM 6210</strain>
    </source>
</reference>
<dbReference type="CDD" id="cd06170">
    <property type="entry name" value="LuxR_C_like"/>
    <property type="match status" value="1"/>
</dbReference>
<keyword evidence="10" id="KW-1185">Reference proteome</keyword>
<dbReference type="PANTHER" id="PTHR43214:SF41">
    <property type="entry name" value="NITRATE_NITRITE RESPONSE REGULATOR PROTEIN NARP"/>
    <property type="match status" value="1"/>
</dbReference>
<sequence length="245" mass="26226">MSQTSMVRNDPPANAASLDRQAAPTRPLRLLLCDDHALFREGLSALLERSAERQVVGEAATGSEAVRLAAEFAPDVVVLDVGLPDITGVDAASAIQTAAPGCAVVALSMYADGHYVRRMQEAGALAYVLKNDVSGELLQAIDAATRGECYLSRALRAGPDPFSEDAQATPLGRCPEMDRELLTAREREVLCMLARGQRAKNIADALGISVKTVETYRSRVMHKLQIDNLPGLVRFAIRAGLVTAE</sequence>
<keyword evidence="1 5" id="KW-0597">Phosphoprotein</keyword>
<dbReference type="EMBL" id="NRRV01000024">
    <property type="protein sequence ID" value="MBK1631329.1"/>
    <property type="molecule type" value="Genomic_DNA"/>
</dbReference>
<dbReference type="SUPFAM" id="SSF52172">
    <property type="entry name" value="CheY-like"/>
    <property type="match status" value="1"/>
</dbReference>
<dbReference type="Pfam" id="PF00072">
    <property type="entry name" value="Response_reg"/>
    <property type="match status" value="1"/>
</dbReference>
<dbReference type="SMART" id="SM00448">
    <property type="entry name" value="REC"/>
    <property type="match status" value="1"/>
</dbReference>
<keyword evidence="4" id="KW-0804">Transcription</keyword>
<evidence type="ECO:0000256" key="3">
    <source>
        <dbReference type="ARBA" id="ARBA00023125"/>
    </source>
</evidence>
<evidence type="ECO:0000256" key="2">
    <source>
        <dbReference type="ARBA" id="ARBA00023015"/>
    </source>
</evidence>
<dbReference type="PROSITE" id="PS50043">
    <property type="entry name" value="HTH_LUXR_2"/>
    <property type="match status" value="1"/>
</dbReference>
<dbReference type="InterPro" id="IPR058245">
    <property type="entry name" value="NreC/VraR/RcsB-like_REC"/>
</dbReference>
<evidence type="ECO:0008006" key="11">
    <source>
        <dbReference type="Google" id="ProtNLM"/>
    </source>
</evidence>
<dbReference type="PROSITE" id="PS50110">
    <property type="entry name" value="RESPONSE_REGULATORY"/>
    <property type="match status" value="1"/>
</dbReference>
<proteinExistence type="predicted"/>
<dbReference type="PRINTS" id="PR00038">
    <property type="entry name" value="HTHLUXR"/>
</dbReference>
<dbReference type="InterPro" id="IPR000792">
    <property type="entry name" value="Tscrpt_reg_LuxR_C"/>
</dbReference>
<gene>
    <name evidence="9" type="ORF">CKO31_11380</name>
</gene>